<gene>
    <name evidence="2" type="ORF">HORIV_03840</name>
</gene>
<accession>A0ABN5WLT7</accession>
<feature type="compositionally biased region" description="Basic and acidic residues" evidence="1">
    <location>
        <begin position="24"/>
        <end position="35"/>
    </location>
</feature>
<sequence>MMEKHIWKRDLTDKKPRHSGAFSRNREHSSSRLGRNDANELAVFRAFGLKLHKTVAQCEQRVVTTKANACARVETRAALTHDDVTRSRRLATEEFYT</sequence>
<evidence type="ECO:0000313" key="2">
    <source>
        <dbReference type="EMBL" id="BBI47963.1"/>
    </source>
</evidence>
<feature type="region of interest" description="Disordered" evidence="1">
    <location>
        <begin position="1"/>
        <end position="35"/>
    </location>
</feature>
<name>A0ABN5WLT7_9GAMM</name>
<organism evidence="2 3">
    <name type="scientific">Vreelandella olivaria</name>
    <dbReference type="NCBI Taxonomy" id="390919"/>
    <lineage>
        <taxon>Bacteria</taxon>
        <taxon>Pseudomonadati</taxon>
        <taxon>Pseudomonadota</taxon>
        <taxon>Gammaproteobacteria</taxon>
        <taxon>Oceanospirillales</taxon>
        <taxon>Halomonadaceae</taxon>
        <taxon>Vreelandella</taxon>
    </lineage>
</organism>
<reference evidence="3" key="1">
    <citation type="journal article" date="2019" name="Microbiol. Resour. Announc.">
        <title>Complete Genome Sequence of Halomonas olivaria, a Moderately Halophilic Bacterium Isolated from Olive Processing Effluents, Obtained by Nanopore Sequencing.</title>
        <authorList>
            <person name="Nagata S."/>
            <person name="Ii K.M."/>
            <person name="Tsukimi T."/>
            <person name="Miura M.C."/>
            <person name="Galipon J."/>
            <person name="Arakawa K."/>
        </authorList>
    </citation>
    <scope>NUCLEOTIDE SEQUENCE [LARGE SCALE GENOMIC DNA]</scope>
    <source>
        <strain evidence="3">TYRC17</strain>
    </source>
</reference>
<protein>
    <submittedName>
        <fullName evidence="2">Uncharacterized protein</fullName>
    </submittedName>
</protein>
<evidence type="ECO:0000313" key="3">
    <source>
        <dbReference type="Proteomes" id="UP000289555"/>
    </source>
</evidence>
<dbReference type="EMBL" id="AP019416">
    <property type="protein sequence ID" value="BBI47963.1"/>
    <property type="molecule type" value="Genomic_DNA"/>
</dbReference>
<keyword evidence="3" id="KW-1185">Reference proteome</keyword>
<feature type="compositionally biased region" description="Basic and acidic residues" evidence="1">
    <location>
        <begin position="1"/>
        <end position="14"/>
    </location>
</feature>
<dbReference type="Proteomes" id="UP000289555">
    <property type="component" value="Chromosome"/>
</dbReference>
<evidence type="ECO:0000256" key="1">
    <source>
        <dbReference type="SAM" id="MobiDB-lite"/>
    </source>
</evidence>
<proteinExistence type="predicted"/>